<dbReference type="STRING" id="1423755.FC40_GL000330"/>
<protein>
    <submittedName>
        <fullName evidence="4">MarR family transcriptional regulator</fullName>
    </submittedName>
</protein>
<dbReference type="GO" id="GO:0016491">
    <property type="term" value="F:oxidoreductase activity"/>
    <property type="evidence" value="ECO:0007669"/>
    <property type="project" value="UniProtKB-KW"/>
</dbReference>
<dbReference type="RefSeq" id="WP_025022662.1">
    <property type="nucleotide sequence ID" value="NZ_AZGD01000011.1"/>
</dbReference>
<dbReference type="Proteomes" id="UP000051054">
    <property type="component" value="Unassembled WGS sequence"/>
</dbReference>
<organism evidence="4 5">
    <name type="scientific">Ligilactobacillus hayakitensis DSM 18933 = JCM 14209</name>
    <dbReference type="NCBI Taxonomy" id="1423755"/>
    <lineage>
        <taxon>Bacteria</taxon>
        <taxon>Bacillati</taxon>
        <taxon>Bacillota</taxon>
        <taxon>Bacilli</taxon>
        <taxon>Lactobacillales</taxon>
        <taxon>Lactobacillaceae</taxon>
        <taxon>Ligilactobacillus</taxon>
    </lineage>
</organism>
<dbReference type="Gene3D" id="3.40.109.10">
    <property type="entry name" value="NADH Oxidase"/>
    <property type="match status" value="1"/>
</dbReference>
<evidence type="ECO:0000256" key="1">
    <source>
        <dbReference type="ARBA" id="ARBA00007118"/>
    </source>
</evidence>
<evidence type="ECO:0000313" key="5">
    <source>
        <dbReference type="Proteomes" id="UP000051054"/>
    </source>
</evidence>
<comment type="caution">
    <text evidence="4">The sequence shown here is derived from an EMBL/GenBank/DDBJ whole genome shotgun (WGS) entry which is preliminary data.</text>
</comment>
<keyword evidence="5" id="KW-1185">Reference proteome</keyword>
<dbReference type="AlphaFoldDB" id="A0A0R1WZ28"/>
<dbReference type="EMBL" id="AZGD01000011">
    <property type="protein sequence ID" value="KRM20166.1"/>
    <property type="molecule type" value="Genomic_DNA"/>
</dbReference>
<gene>
    <name evidence="4" type="ORF">FC40_GL000330</name>
</gene>
<proteinExistence type="inferred from homology"/>
<evidence type="ECO:0000313" key="4">
    <source>
        <dbReference type="EMBL" id="KRM20166.1"/>
    </source>
</evidence>
<dbReference type="Pfam" id="PF00881">
    <property type="entry name" value="Nitroreductase"/>
    <property type="match status" value="1"/>
</dbReference>
<dbReference type="InterPro" id="IPR029479">
    <property type="entry name" value="Nitroreductase"/>
</dbReference>
<dbReference type="PANTHER" id="PTHR43673:SF10">
    <property type="entry name" value="NADH DEHYDROGENASE_NAD(P)H NITROREDUCTASE XCC3605-RELATED"/>
    <property type="match status" value="1"/>
</dbReference>
<dbReference type="OrthoDB" id="9782629at2"/>
<dbReference type="InterPro" id="IPR000415">
    <property type="entry name" value="Nitroreductase-like"/>
</dbReference>
<dbReference type="CDD" id="cd02137">
    <property type="entry name" value="MhqN-like"/>
    <property type="match status" value="1"/>
</dbReference>
<dbReference type="PATRIC" id="fig|1423755.3.peg.364"/>
<dbReference type="SUPFAM" id="SSF55469">
    <property type="entry name" value="FMN-dependent nitroreductase-like"/>
    <property type="match status" value="1"/>
</dbReference>
<comment type="similarity">
    <text evidence="1">Belongs to the nitroreductase family.</text>
</comment>
<reference evidence="4 5" key="1">
    <citation type="journal article" date="2015" name="Genome Announc.">
        <title>Expanding the biotechnology potential of lactobacilli through comparative genomics of 213 strains and associated genera.</title>
        <authorList>
            <person name="Sun Z."/>
            <person name="Harris H.M."/>
            <person name="McCann A."/>
            <person name="Guo C."/>
            <person name="Argimon S."/>
            <person name="Zhang W."/>
            <person name="Yang X."/>
            <person name="Jeffery I.B."/>
            <person name="Cooney J.C."/>
            <person name="Kagawa T.F."/>
            <person name="Liu W."/>
            <person name="Song Y."/>
            <person name="Salvetti E."/>
            <person name="Wrobel A."/>
            <person name="Rasinkangas P."/>
            <person name="Parkhill J."/>
            <person name="Rea M.C."/>
            <person name="O'Sullivan O."/>
            <person name="Ritari J."/>
            <person name="Douillard F.P."/>
            <person name="Paul Ross R."/>
            <person name="Yang R."/>
            <person name="Briner A.E."/>
            <person name="Felis G.E."/>
            <person name="de Vos W.M."/>
            <person name="Barrangou R."/>
            <person name="Klaenhammer T.R."/>
            <person name="Caufield P.W."/>
            <person name="Cui Y."/>
            <person name="Zhang H."/>
            <person name="O'Toole P.W."/>
        </authorList>
    </citation>
    <scope>NUCLEOTIDE SEQUENCE [LARGE SCALE GENOMIC DNA]</scope>
    <source>
        <strain evidence="4 5">DSM 18933</strain>
    </source>
</reference>
<dbReference type="eggNOG" id="COG0778">
    <property type="taxonomic scope" value="Bacteria"/>
</dbReference>
<dbReference type="PANTHER" id="PTHR43673">
    <property type="entry name" value="NAD(P)H NITROREDUCTASE YDGI-RELATED"/>
    <property type="match status" value="1"/>
</dbReference>
<accession>A0A0R1WZ28</accession>
<feature type="domain" description="Nitroreductase" evidence="3">
    <location>
        <begin position="10"/>
        <end position="186"/>
    </location>
</feature>
<keyword evidence="2" id="KW-0560">Oxidoreductase</keyword>
<evidence type="ECO:0000256" key="2">
    <source>
        <dbReference type="ARBA" id="ARBA00023002"/>
    </source>
</evidence>
<evidence type="ECO:0000259" key="3">
    <source>
        <dbReference type="Pfam" id="PF00881"/>
    </source>
</evidence>
<name>A0A0R1WZ28_9LACO</name>
<sequence length="206" mass="23342">MNNDFKDILLNRKSVKVYDEDVKISHEEMLEMLDETVTAPSAVNLQPWRFVVAESKEAKDAILEISTNVNQVSSSAAVVVFFGDLQPQANLNKIYDEALATGKMPKEVYDRQVGFIKPFYDGFSEQWMREVVKIDTSLAAMQFMLVVREHGYDTNAMTGYEADKMAEKMGLDPKRYVPVMMISVGKAKEAGYDSVRMPAKDITEFK</sequence>